<dbReference type="OrthoDB" id="10328087at2759"/>
<feature type="compositionally biased region" description="Basic and acidic residues" evidence="1">
    <location>
        <begin position="434"/>
        <end position="447"/>
    </location>
</feature>
<organism evidence="2 3">
    <name type="scientific">Eimeria tenella</name>
    <name type="common">Coccidian parasite</name>
    <dbReference type="NCBI Taxonomy" id="5802"/>
    <lineage>
        <taxon>Eukaryota</taxon>
        <taxon>Sar</taxon>
        <taxon>Alveolata</taxon>
        <taxon>Apicomplexa</taxon>
        <taxon>Conoidasida</taxon>
        <taxon>Coccidia</taxon>
        <taxon>Eucoccidiorida</taxon>
        <taxon>Eimeriorina</taxon>
        <taxon>Eimeriidae</taxon>
        <taxon>Eimeria</taxon>
    </lineage>
</organism>
<sequence>MEKLYKGSAKVTVRARKACGKCGPKSCQRCSKSFAHAFITCKKQCKKVSGKAGRSVTSLRSRYCWKHLNCCDPFRRSCSQCKKVKGKCFTRLRACGCKRPLQCPSRGSKGTFIGLCWFCPMRDKHTHNATQSVQTSPSSKPRNNERRQQYKSSNAAKETKTRGQRADMKHGSPVRMKRHDKKHRTDHATRHDSKKHRHRDKKAQNDGISAPHISASVEEGQSLREEAKASGKKATRTKEKSSQERHKRTLRPSSKNSEKRRQETPRSIEEKLRAKQELSLLTSSEVHAERNETTRKTKKKSGAREHKNELPVSPAIHAGSEYDGATIDNTGTSKTQKDNGLWRALPESREVKIDEQKVELQVNEVRTTAISPSGNSKIKAKQSRAPARDRDYETLGKDNSKEENCQDEEETSIVPASTAQGIRERRHQKASNSKKPEMQSEKGRDLNSRAGASNESKRFQQNVSQEETFLSTRVYVNLLQSYR</sequence>
<protein>
    <submittedName>
        <fullName evidence="2">Uncharacterized protein</fullName>
    </submittedName>
</protein>
<gene>
    <name evidence="2" type="ORF">ETH_00022625</name>
</gene>
<dbReference type="Proteomes" id="UP000030747">
    <property type="component" value="Unassembled WGS sequence"/>
</dbReference>
<feature type="compositionally biased region" description="Basic and acidic residues" evidence="1">
    <location>
        <begin position="256"/>
        <end position="276"/>
    </location>
</feature>
<feature type="compositionally biased region" description="Basic residues" evidence="1">
    <location>
        <begin position="175"/>
        <end position="185"/>
    </location>
</feature>
<dbReference type="GeneID" id="25253637"/>
<name>U6L1D6_EIMTE</name>
<reference evidence="2" key="2">
    <citation type="submission" date="2013-10" db="EMBL/GenBank/DDBJ databases">
        <authorList>
            <person name="Aslett M."/>
        </authorList>
    </citation>
    <scope>NUCLEOTIDE SEQUENCE [LARGE SCALE GENOMIC DNA]</scope>
    <source>
        <strain evidence="2">Houghton</strain>
    </source>
</reference>
<evidence type="ECO:0000313" key="2">
    <source>
        <dbReference type="EMBL" id="CDJ41575.1"/>
    </source>
</evidence>
<reference evidence="2" key="1">
    <citation type="submission" date="2013-10" db="EMBL/GenBank/DDBJ databases">
        <title>Genomic analysis of the causative agents of coccidiosis in chickens.</title>
        <authorList>
            <person name="Reid A.J."/>
            <person name="Blake D."/>
            <person name="Billington K."/>
            <person name="Browne H."/>
            <person name="Dunn M."/>
            <person name="Hung S."/>
            <person name="Kawahara F."/>
            <person name="Miranda-Saavedra D."/>
            <person name="Mourier T."/>
            <person name="Nagra H."/>
            <person name="Otto T.D."/>
            <person name="Rawlings N."/>
            <person name="Sanchez A."/>
            <person name="Sanders M."/>
            <person name="Subramaniam C."/>
            <person name="Tay Y."/>
            <person name="Dear P."/>
            <person name="Doerig C."/>
            <person name="Gruber A."/>
            <person name="Parkinson J."/>
            <person name="Shirley M."/>
            <person name="Wan K.L."/>
            <person name="Berriman M."/>
            <person name="Tomley F."/>
            <person name="Pain A."/>
        </authorList>
    </citation>
    <scope>NUCLEOTIDE SEQUENCE [LARGE SCALE GENOMIC DNA]</scope>
    <source>
        <strain evidence="2">Houghton</strain>
    </source>
</reference>
<evidence type="ECO:0000313" key="3">
    <source>
        <dbReference type="Proteomes" id="UP000030747"/>
    </source>
</evidence>
<dbReference type="RefSeq" id="XP_013232325.1">
    <property type="nucleotide sequence ID" value="XM_013376871.1"/>
</dbReference>
<feature type="compositionally biased region" description="Basic and acidic residues" evidence="1">
    <location>
        <begin position="386"/>
        <end position="404"/>
    </location>
</feature>
<proteinExistence type="predicted"/>
<dbReference type="VEuPathDB" id="ToxoDB:ETH_00022625"/>
<feature type="region of interest" description="Disordered" evidence="1">
    <location>
        <begin position="127"/>
        <end position="343"/>
    </location>
</feature>
<feature type="compositionally biased region" description="Polar residues" evidence="1">
    <location>
        <begin position="128"/>
        <end position="141"/>
    </location>
</feature>
<feature type="region of interest" description="Disordered" evidence="1">
    <location>
        <begin position="371"/>
        <end position="466"/>
    </location>
</feature>
<dbReference type="AlphaFoldDB" id="U6L1D6"/>
<evidence type="ECO:0000256" key="1">
    <source>
        <dbReference type="SAM" id="MobiDB-lite"/>
    </source>
</evidence>
<dbReference type="EMBL" id="HG675638">
    <property type="protein sequence ID" value="CDJ41575.1"/>
    <property type="molecule type" value="Genomic_DNA"/>
</dbReference>
<feature type="compositionally biased region" description="Polar residues" evidence="1">
    <location>
        <begin position="450"/>
        <end position="466"/>
    </location>
</feature>
<feature type="compositionally biased region" description="Basic and acidic residues" evidence="1">
    <location>
        <begin position="157"/>
        <end position="170"/>
    </location>
</feature>
<accession>U6L1D6</accession>
<feature type="compositionally biased region" description="Basic residues" evidence="1">
    <location>
        <begin position="192"/>
        <end position="201"/>
    </location>
</feature>
<keyword evidence="3" id="KW-1185">Reference proteome</keyword>
<feature type="compositionally biased region" description="Basic and acidic residues" evidence="1">
    <location>
        <begin position="286"/>
        <end position="295"/>
    </location>
</feature>
<dbReference type="VEuPathDB" id="ToxoDB:ETH2_0936800"/>